<comment type="subcellular location">
    <subcellularLocation>
        <location evidence="1">Cytoplasm</location>
    </subcellularLocation>
</comment>
<dbReference type="SUPFAM" id="SSF52172">
    <property type="entry name" value="CheY-like"/>
    <property type="match status" value="1"/>
</dbReference>
<evidence type="ECO:0000256" key="8">
    <source>
        <dbReference type="PROSITE-ProRule" id="PRU00169"/>
    </source>
</evidence>
<dbReference type="PANTHER" id="PTHR42713">
    <property type="entry name" value="HISTIDINE KINASE-RELATED"/>
    <property type="match status" value="1"/>
</dbReference>
<evidence type="ECO:0000256" key="6">
    <source>
        <dbReference type="ARBA" id="ARBA00023125"/>
    </source>
</evidence>
<dbReference type="InterPro" id="IPR009057">
    <property type="entry name" value="Homeodomain-like_sf"/>
</dbReference>
<evidence type="ECO:0000256" key="7">
    <source>
        <dbReference type="ARBA" id="ARBA00023163"/>
    </source>
</evidence>
<keyword evidence="4" id="KW-0902">Two-component regulatory system</keyword>
<organism evidence="11 12">
    <name type="scientific">Paenibacillus agaridevorans</name>
    <dbReference type="NCBI Taxonomy" id="171404"/>
    <lineage>
        <taxon>Bacteria</taxon>
        <taxon>Bacillati</taxon>
        <taxon>Bacillota</taxon>
        <taxon>Bacilli</taxon>
        <taxon>Bacillales</taxon>
        <taxon>Paenibacillaceae</taxon>
        <taxon>Paenibacillus</taxon>
    </lineage>
</organism>
<name>A0A2R5ERE3_9BACL</name>
<dbReference type="InterPro" id="IPR011006">
    <property type="entry name" value="CheY-like_superfamily"/>
</dbReference>
<keyword evidence="3 8" id="KW-0597">Phosphoprotein</keyword>
<keyword evidence="7" id="KW-0804">Transcription</keyword>
<dbReference type="GO" id="GO:0005737">
    <property type="term" value="C:cytoplasm"/>
    <property type="evidence" value="ECO:0007669"/>
    <property type="project" value="UniProtKB-SubCell"/>
</dbReference>
<evidence type="ECO:0000313" key="12">
    <source>
        <dbReference type="Proteomes" id="UP000245202"/>
    </source>
</evidence>
<dbReference type="GO" id="GO:0000160">
    <property type="term" value="P:phosphorelay signal transduction system"/>
    <property type="evidence" value="ECO:0007669"/>
    <property type="project" value="UniProtKB-KW"/>
</dbReference>
<keyword evidence="5" id="KW-0805">Transcription regulation</keyword>
<dbReference type="Pfam" id="PF12833">
    <property type="entry name" value="HTH_18"/>
    <property type="match status" value="1"/>
</dbReference>
<dbReference type="InterPro" id="IPR051552">
    <property type="entry name" value="HptR"/>
</dbReference>
<dbReference type="GO" id="GO:0003700">
    <property type="term" value="F:DNA-binding transcription factor activity"/>
    <property type="evidence" value="ECO:0007669"/>
    <property type="project" value="InterPro"/>
</dbReference>
<evidence type="ECO:0000259" key="10">
    <source>
        <dbReference type="PROSITE" id="PS50110"/>
    </source>
</evidence>
<accession>A0A2R5ERE3</accession>
<keyword evidence="2" id="KW-0963">Cytoplasm</keyword>
<evidence type="ECO:0000256" key="3">
    <source>
        <dbReference type="ARBA" id="ARBA00022553"/>
    </source>
</evidence>
<dbReference type="Proteomes" id="UP000245202">
    <property type="component" value="Unassembled WGS sequence"/>
</dbReference>
<dbReference type="Gene3D" id="1.10.10.60">
    <property type="entry name" value="Homeodomain-like"/>
    <property type="match status" value="2"/>
</dbReference>
<feature type="domain" description="Response regulatory" evidence="10">
    <location>
        <begin position="2"/>
        <end position="119"/>
    </location>
</feature>
<dbReference type="Pfam" id="PF00072">
    <property type="entry name" value="Response_reg"/>
    <property type="match status" value="1"/>
</dbReference>
<dbReference type="AlphaFoldDB" id="A0A2R5ERE3"/>
<gene>
    <name evidence="11" type="ORF">PAT3040_00452</name>
</gene>
<keyword evidence="12" id="KW-1185">Reference proteome</keyword>
<protein>
    <submittedName>
        <fullName evidence="11">DNA-binding response regulator</fullName>
    </submittedName>
</protein>
<dbReference type="SMART" id="SM00448">
    <property type="entry name" value="REC"/>
    <property type="match status" value="1"/>
</dbReference>
<feature type="domain" description="HTH araC/xylS-type" evidence="9">
    <location>
        <begin position="436"/>
        <end position="534"/>
    </location>
</feature>
<dbReference type="Gene3D" id="3.40.50.2300">
    <property type="match status" value="1"/>
</dbReference>
<evidence type="ECO:0000256" key="4">
    <source>
        <dbReference type="ARBA" id="ARBA00023012"/>
    </source>
</evidence>
<dbReference type="InterPro" id="IPR001789">
    <property type="entry name" value="Sig_transdc_resp-reg_receiver"/>
</dbReference>
<dbReference type="SUPFAM" id="SSF46689">
    <property type="entry name" value="Homeodomain-like"/>
    <property type="match status" value="2"/>
</dbReference>
<dbReference type="EMBL" id="BDQX01000036">
    <property type="protein sequence ID" value="GBG05964.1"/>
    <property type="molecule type" value="Genomic_DNA"/>
</dbReference>
<dbReference type="PANTHER" id="PTHR42713:SF3">
    <property type="entry name" value="TRANSCRIPTIONAL REGULATORY PROTEIN HPTR"/>
    <property type="match status" value="1"/>
</dbReference>
<feature type="modified residue" description="4-aspartylphosphate" evidence="8">
    <location>
        <position position="54"/>
    </location>
</feature>
<evidence type="ECO:0000259" key="9">
    <source>
        <dbReference type="PROSITE" id="PS01124"/>
    </source>
</evidence>
<reference evidence="11 12" key="1">
    <citation type="submission" date="2017-08" db="EMBL/GenBank/DDBJ databases">
        <title>Substantial Increase in Enzyme Production by Combined Drug-Resistance Mutations in Paenibacillus agaridevorans.</title>
        <authorList>
            <person name="Tanaka Y."/>
            <person name="Funane K."/>
            <person name="Hosaka T."/>
            <person name="Shiwa Y."/>
            <person name="Fujita N."/>
            <person name="Miyazaki T."/>
            <person name="Yoshikawa H."/>
            <person name="Murakami K."/>
            <person name="Kasahara K."/>
            <person name="Inaoka T."/>
            <person name="Hiraga Y."/>
            <person name="Ochi K."/>
        </authorList>
    </citation>
    <scope>NUCLEOTIDE SEQUENCE [LARGE SCALE GENOMIC DNA]</scope>
    <source>
        <strain evidence="11 12">T-3040</strain>
    </source>
</reference>
<evidence type="ECO:0000256" key="5">
    <source>
        <dbReference type="ARBA" id="ARBA00023015"/>
    </source>
</evidence>
<comment type="caution">
    <text evidence="11">The sequence shown here is derived from an EMBL/GenBank/DDBJ whole genome shotgun (WGS) entry which is preliminary data.</text>
</comment>
<proteinExistence type="predicted"/>
<dbReference type="SMART" id="SM00342">
    <property type="entry name" value="HTH_ARAC"/>
    <property type="match status" value="1"/>
</dbReference>
<dbReference type="RefSeq" id="WP_181376405.1">
    <property type="nucleotide sequence ID" value="NZ_BDQX01000036.1"/>
</dbReference>
<sequence length="546" mass="63136">MKVLIVDDEMIVRVGIKSIIQWDQLGCECVGEAGDGLEALEMIGRFNPDLVLTDIIMPEMDGIALLKEVNLRHPHIKVVILTCYNDFKYVQEALRLGAVDYLMKLSIKPQELHNMMQKVKMDLQDEQHRRADHLTMQQKLNVSAQAYKEGLLWDACKGKISTRSRWSELSAEWNVELNGDIGIIYMRINDFDKMVRKEQLKNPDTMIFAAANIAAEIVKKRGAGEVVKSEAGELVMFVQTRQENWLDLSRQLAMQIQDAVFKFLKLPLRVGISLHTASLPFLNESYTDAVNAYKHGFFHHSSSILTSVDLTNVADDLIILEMDELTGLKRLIEDQNVGMLKTRMLMLIADKTSGKAYTEQRVREFFHELLQPFHQHLKSSQQSLYTLPEFMDYYPYEAISQIEQFDQMQEWVLQFVEHYFSVENRSRKTPPKKEIIATQDYIRQHLQEKISVATLAGRIGYTESYFSHLYKKETGESIVEYMTRARLDKAKELLKSSDMKIYEIVELVGFMDPNYFTRQFKRFEGVTPLEYKNGLRPVGDLENRGG</sequence>
<dbReference type="PROSITE" id="PS01124">
    <property type="entry name" value="HTH_ARAC_FAMILY_2"/>
    <property type="match status" value="1"/>
</dbReference>
<evidence type="ECO:0000256" key="1">
    <source>
        <dbReference type="ARBA" id="ARBA00004496"/>
    </source>
</evidence>
<dbReference type="CDD" id="cd17536">
    <property type="entry name" value="REC_YesN-like"/>
    <property type="match status" value="1"/>
</dbReference>
<evidence type="ECO:0000313" key="11">
    <source>
        <dbReference type="EMBL" id="GBG05964.1"/>
    </source>
</evidence>
<dbReference type="InterPro" id="IPR018060">
    <property type="entry name" value="HTH_AraC"/>
</dbReference>
<evidence type="ECO:0000256" key="2">
    <source>
        <dbReference type="ARBA" id="ARBA00022490"/>
    </source>
</evidence>
<dbReference type="PROSITE" id="PS50110">
    <property type="entry name" value="RESPONSE_REGULATORY"/>
    <property type="match status" value="1"/>
</dbReference>
<dbReference type="GO" id="GO:0043565">
    <property type="term" value="F:sequence-specific DNA binding"/>
    <property type="evidence" value="ECO:0007669"/>
    <property type="project" value="InterPro"/>
</dbReference>
<keyword evidence="6 11" id="KW-0238">DNA-binding</keyword>